<name>A0A068TW07_COFCA</name>
<dbReference type="OMA" id="NPPIALI"/>
<evidence type="ECO:0008006" key="5">
    <source>
        <dbReference type="Google" id="ProtNLM"/>
    </source>
</evidence>
<comment type="similarity">
    <text evidence="1">Belongs to the UDP-glycosyltransferase family.</text>
</comment>
<keyword evidence="4" id="KW-1185">Reference proteome</keyword>
<evidence type="ECO:0000313" key="4">
    <source>
        <dbReference type="Proteomes" id="UP000295252"/>
    </source>
</evidence>
<keyword evidence="2" id="KW-0808">Transferase</keyword>
<dbReference type="FunCoup" id="A0A068TW07">
    <property type="interactions" value="158"/>
</dbReference>
<dbReference type="PANTHER" id="PTHR48047">
    <property type="entry name" value="GLYCOSYLTRANSFERASE"/>
    <property type="match status" value="1"/>
</dbReference>
<dbReference type="FunFam" id="3.40.50.2000:FF:000143">
    <property type="entry name" value="UDP-glycosyltransferase 89B1"/>
    <property type="match status" value="1"/>
</dbReference>
<reference evidence="4" key="1">
    <citation type="journal article" date="2014" name="Science">
        <title>The coffee genome provides insight into the convergent evolution of caffeine biosynthesis.</title>
        <authorList>
            <person name="Denoeud F."/>
            <person name="Carretero-Paulet L."/>
            <person name="Dereeper A."/>
            <person name="Droc G."/>
            <person name="Guyot R."/>
            <person name="Pietrella M."/>
            <person name="Zheng C."/>
            <person name="Alberti A."/>
            <person name="Anthony F."/>
            <person name="Aprea G."/>
            <person name="Aury J.M."/>
            <person name="Bento P."/>
            <person name="Bernard M."/>
            <person name="Bocs S."/>
            <person name="Campa C."/>
            <person name="Cenci A."/>
            <person name="Combes M.C."/>
            <person name="Crouzillat D."/>
            <person name="Da Silva C."/>
            <person name="Daddiego L."/>
            <person name="De Bellis F."/>
            <person name="Dussert S."/>
            <person name="Garsmeur O."/>
            <person name="Gayraud T."/>
            <person name="Guignon V."/>
            <person name="Jahn K."/>
            <person name="Jamilloux V."/>
            <person name="Joet T."/>
            <person name="Labadie K."/>
            <person name="Lan T."/>
            <person name="Leclercq J."/>
            <person name="Lepelley M."/>
            <person name="Leroy T."/>
            <person name="Li L.T."/>
            <person name="Librado P."/>
            <person name="Lopez L."/>
            <person name="Munoz A."/>
            <person name="Noel B."/>
            <person name="Pallavicini A."/>
            <person name="Perrotta G."/>
            <person name="Poncet V."/>
            <person name="Pot D."/>
            <person name="Priyono X."/>
            <person name="Rigoreau M."/>
            <person name="Rouard M."/>
            <person name="Rozas J."/>
            <person name="Tranchant-Dubreuil C."/>
            <person name="VanBuren R."/>
            <person name="Zhang Q."/>
            <person name="Andrade A.C."/>
            <person name="Argout X."/>
            <person name="Bertrand B."/>
            <person name="de Kochko A."/>
            <person name="Graziosi G."/>
            <person name="Henry R.J."/>
            <person name="Jayarama X."/>
            <person name="Ming R."/>
            <person name="Nagai C."/>
            <person name="Rounsley S."/>
            <person name="Sankoff D."/>
            <person name="Giuliano G."/>
            <person name="Albert V.A."/>
            <person name="Wincker P."/>
            <person name="Lashermes P."/>
        </authorList>
    </citation>
    <scope>NUCLEOTIDE SEQUENCE [LARGE SCALE GENOMIC DNA]</scope>
    <source>
        <strain evidence="4">cv. DH200-94</strain>
    </source>
</reference>
<dbReference type="Pfam" id="PF00201">
    <property type="entry name" value="UDPGT"/>
    <property type="match status" value="1"/>
</dbReference>
<sequence>MLQSLSSPISSQTLPPLALRWPTQTMSTISANGVHVLIFPYPAQGHILPMLDFTHQLALRGLTITILVTPKNLPILNPLLSTHPSIQTLVFPFPPHPSIPSGVENVRDIGNHGNIPIISALSKLHDQIIQWFKSHPSPPVVLISDFFLGWTENLAHQIGIPRIVFYSSGAFGMAVLRHLWLNFESITSSVSVVNFSDLPRSPSFVWHHLPSVFRRCRDNSSDQDSLVVRWSIAANSKSWGAVFNTFDALEGEYLEWWKKKMGHGRVFAIGPLNLIGVPEKVGRGDVYLQSADGRSSSLQWLDGWPDGSVLYVCFGSQKFLKKAQMEALAIGLEGSGVRFIWVVKQLTAQQVDEGYGSVPDGFEDRVSGRGLVVKGWAPQVAILNHRAVGGFLCHCGGNAMLEAIEAGVMILGWPMEADQYMNERLLVDYIGAGVRVCEGPETVPDPTVLAKTIGESMRGDTIRMEMAKQLRNKAFEAVNVGGTSTKDIDGLLRELAQLK</sequence>
<evidence type="ECO:0000256" key="1">
    <source>
        <dbReference type="ARBA" id="ARBA00009995"/>
    </source>
</evidence>
<dbReference type="PANTHER" id="PTHR48047:SF28">
    <property type="entry name" value="F11M15.8 PROTEIN"/>
    <property type="match status" value="1"/>
</dbReference>
<gene>
    <name evidence="3" type="ORF">GSCOC_T00032445001</name>
</gene>
<organism evidence="3 4">
    <name type="scientific">Coffea canephora</name>
    <name type="common">Robusta coffee</name>
    <dbReference type="NCBI Taxonomy" id="49390"/>
    <lineage>
        <taxon>Eukaryota</taxon>
        <taxon>Viridiplantae</taxon>
        <taxon>Streptophyta</taxon>
        <taxon>Embryophyta</taxon>
        <taxon>Tracheophyta</taxon>
        <taxon>Spermatophyta</taxon>
        <taxon>Magnoliopsida</taxon>
        <taxon>eudicotyledons</taxon>
        <taxon>Gunneridae</taxon>
        <taxon>Pentapetalae</taxon>
        <taxon>asterids</taxon>
        <taxon>lamiids</taxon>
        <taxon>Gentianales</taxon>
        <taxon>Rubiaceae</taxon>
        <taxon>Ixoroideae</taxon>
        <taxon>Gardenieae complex</taxon>
        <taxon>Bertiereae - Coffeeae clade</taxon>
        <taxon>Coffeeae</taxon>
        <taxon>Coffea</taxon>
    </lineage>
</organism>
<evidence type="ECO:0000256" key="2">
    <source>
        <dbReference type="ARBA" id="ARBA00022679"/>
    </source>
</evidence>
<dbReference type="OrthoDB" id="5835829at2759"/>
<dbReference type="PhylomeDB" id="A0A068TW07"/>
<dbReference type="SUPFAM" id="SSF53756">
    <property type="entry name" value="UDP-Glycosyltransferase/glycogen phosphorylase"/>
    <property type="match status" value="1"/>
</dbReference>
<dbReference type="Gramene" id="CDP00490">
    <property type="protein sequence ID" value="CDP00490"/>
    <property type="gene ID" value="GSCOC_T00032445001"/>
</dbReference>
<dbReference type="GO" id="GO:0035251">
    <property type="term" value="F:UDP-glucosyltransferase activity"/>
    <property type="evidence" value="ECO:0007669"/>
    <property type="project" value="TreeGrafter"/>
</dbReference>
<dbReference type="InParanoid" id="A0A068TW07"/>
<accession>A0A068TW07</accession>
<dbReference type="Proteomes" id="UP000295252">
    <property type="component" value="Chromosome III"/>
</dbReference>
<dbReference type="Gene3D" id="3.40.50.2000">
    <property type="entry name" value="Glycogen Phosphorylase B"/>
    <property type="match status" value="2"/>
</dbReference>
<protein>
    <recommendedName>
        <fullName evidence="5">Glycosyltransferase</fullName>
    </recommendedName>
</protein>
<proteinExistence type="inferred from homology"/>
<evidence type="ECO:0000313" key="3">
    <source>
        <dbReference type="EMBL" id="CDP00490.1"/>
    </source>
</evidence>
<dbReference type="FunFam" id="3.40.50.2000:FF:000064">
    <property type="entry name" value="Glycosyltransferase"/>
    <property type="match status" value="1"/>
</dbReference>
<dbReference type="EMBL" id="HG739089">
    <property type="protein sequence ID" value="CDP00490.1"/>
    <property type="molecule type" value="Genomic_DNA"/>
</dbReference>
<dbReference type="CDD" id="cd03784">
    <property type="entry name" value="GT1_Gtf-like"/>
    <property type="match status" value="1"/>
</dbReference>
<dbReference type="AlphaFoldDB" id="A0A068TW07"/>
<dbReference type="InterPro" id="IPR002213">
    <property type="entry name" value="UDP_glucos_trans"/>
</dbReference>